<dbReference type="InterPro" id="IPR003660">
    <property type="entry name" value="HAMP_dom"/>
</dbReference>
<evidence type="ECO:0000256" key="3">
    <source>
        <dbReference type="ARBA" id="ARBA00023224"/>
    </source>
</evidence>
<evidence type="ECO:0000313" key="10">
    <source>
        <dbReference type="EMBL" id="SNZ20555.1"/>
    </source>
</evidence>
<dbReference type="SUPFAM" id="SSF58104">
    <property type="entry name" value="Methyl-accepting chemotaxis protein (MCP) signaling domain"/>
    <property type="match status" value="1"/>
</dbReference>
<evidence type="ECO:0000256" key="1">
    <source>
        <dbReference type="ARBA" id="ARBA00004429"/>
    </source>
</evidence>
<evidence type="ECO:0000256" key="2">
    <source>
        <dbReference type="ARBA" id="ARBA00022519"/>
    </source>
</evidence>
<dbReference type="Pfam" id="PF14827">
    <property type="entry name" value="dCache_3"/>
    <property type="match status" value="1"/>
</dbReference>
<dbReference type="Proteomes" id="UP000219439">
    <property type="component" value="Unassembled WGS sequence"/>
</dbReference>
<sequence length="661" mass="71283">MSLRNRFIVTLSGIVFVVLCLMATITSIVISDLIDTAQQRELKAYIAQLDSRIENWNRDAVNRAALVAGIPAVQQAMAEQDREGLGALFNSGFAKWKQENGVRQFQFHLSPATSFLRVHKPQKFGDDLSGFRKTVVATNTQKTTIMGLERGRAGIGVRGVVPIAHQGNHVGSIEFGLSFGKDFFQVFTDKSGVKTEFYLLPNTSFEQFGTKAADISLMASTAGKDPLLGKDQLLSAVKETVMLDDLKIASDVYASALHPIRDFSGHPIGLLHVLVPADYFANVWSNYLWISAVILVSLIILGGVIGYWQSHSITAPLSRLQKAMSSLSSGQLTCGIDDQNRKDEIGEMARSLEVFREKAKLADDLAHQQQESRDQEDKRHQKVHELVVGFDAAIQQALVEVSENAGRMENDAQILTAIAKDTSERANQADGASGQAADSVQTVATATEELAASITDINQQVEQTQNIVSEATQAAETSNVKVQSLEHASSKIGEVVSLIRDIAEQTNLLALNATIEAARAGEMGKGFAVVASEVKELATQTSKATEEISQQIHDIQDSSRDAASSIGAIAEIMENVSSYTSSIASAVSQQGAATNEIARSVQTASEGTQTVATNMSEVTTKAGETTHRADDVLHSSRNVAGQAGELKQMVGSFLQDVQRSF</sequence>
<feature type="transmembrane region" description="Helical" evidence="6">
    <location>
        <begin position="7"/>
        <end position="30"/>
    </location>
</feature>
<protein>
    <submittedName>
        <fullName evidence="10">Methyl-accepting chemotaxis protein</fullName>
    </submittedName>
</protein>
<dbReference type="OrthoDB" id="1776073at2"/>
<dbReference type="PROSITE" id="PS50192">
    <property type="entry name" value="T_SNARE"/>
    <property type="match status" value="1"/>
</dbReference>
<dbReference type="SUPFAM" id="SSF103190">
    <property type="entry name" value="Sensory domain-like"/>
    <property type="match status" value="1"/>
</dbReference>
<name>A0A285PFP8_9HYPH</name>
<dbReference type="PRINTS" id="PR00260">
    <property type="entry name" value="CHEMTRNSDUCR"/>
</dbReference>
<keyword evidence="11" id="KW-1185">Reference proteome</keyword>
<dbReference type="PROSITE" id="PS50885">
    <property type="entry name" value="HAMP"/>
    <property type="match status" value="1"/>
</dbReference>
<reference evidence="10 11" key="1">
    <citation type="submission" date="2017-09" db="EMBL/GenBank/DDBJ databases">
        <authorList>
            <person name="Ehlers B."/>
            <person name="Leendertz F.H."/>
        </authorList>
    </citation>
    <scope>NUCLEOTIDE SEQUENCE [LARGE SCALE GENOMIC DNA]</scope>
    <source>
        <strain evidence="10 11">DSM 18289</strain>
    </source>
</reference>
<keyword evidence="6" id="KW-1133">Transmembrane helix</keyword>
<dbReference type="SMART" id="SM00304">
    <property type="entry name" value="HAMP"/>
    <property type="match status" value="1"/>
</dbReference>
<keyword evidence="2" id="KW-0997">Cell inner membrane</keyword>
<keyword evidence="6" id="KW-0812">Transmembrane</keyword>
<evidence type="ECO:0000259" key="9">
    <source>
        <dbReference type="PROSITE" id="PS50885"/>
    </source>
</evidence>
<dbReference type="PANTHER" id="PTHR32089">
    <property type="entry name" value="METHYL-ACCEPTING CHEMOTAXIS PROTEIN MCPB"/>
    <property type="match status" value="1"/>
</dbReference>
<dbReference type="Pfam" id="PF00672">
    <property type="entry name" value="HAMP"/>
    <property type="match status" value="1"/>
</dbReference>
<dbReference type="EMBL" id="OBEL01000005">
    <property type="protein sequence ID" value="SNZ20555.1"/>
    <property type="molecule type" value="Genomic_DNA"/>
</dbReference>
<feature type="domain" description="T-SNARE coiled-coil homology" evidence="8">
    <location>
        <begin position="556"/>
        <end position="618"/>
    </location>
</feature>
<dbReference type="PANTHER" id="PTHR32089:SF112">
    <property type="entry name" value="LYSOZYME-LIKE PROTEIN-RELATED"/>
    <property type="match status" value="1"/>
</dbReference>
<dbReference type="AlphaFoldDB" id="A0A285PFP8"/>
<dbReference type="PROSITE" id="PS50111">
    <property type="entry name" value="CHEMOTAXIS_TRANSDUC_2"/>
    <property type="match status" value="1"/>
</dbReference>
<keyword evidence="3 5" id="KW-0807">Transducer</keyword>
<keyword evidence="2" id="KW-1003">Cell membrane</keyword>
<feature type="domain" description="Methyl-accepting transducer" evidence="7">
    <location>
        <begin position="404"/>
        <end position="626"/>
    </location>
</feature>
<evidence type="ECO:0000256" key="6">
    <source>
        <dbReference type="SAM" id="Phobius"/>
    </source>
</evidence>
<dbReference type="SMART" id="SM00283">
    <property type="entry name" value="MA"/>
    <property type="match status" value="1"/>
</dbReference>
<accession>A0A285PFP8</accession>
<dbReference type="GO" id="GO:0006935">
    <property type="term" value="P:chemotaxis"/>
    <property type="evidence" value="ECO:0007669"/>
    <property type="project" value="InterPro"/>
</dbReference>
<gene>
    <name evidence="10" type="ORF">SAMN06265368_3659</name>
</gene>
<dbReference type="GO" id="GO:0005886">
    <property type="term" value="C:plasma membrane"/>
    <property type="evidence" value="ECO:0007669"/>
    <property type="project" value="UniProtKB-SubCell"/>
</dbReference>
<dbReference type="InterPro" id="IPR000727">
    <property type="entry name" value="T_SNARE_dom"/>
</dbReference>
<feature type="domain" description="HAMP" evidence="9">
    <location>
        <begin position="311"/>
        <end position="364"/>
    </location>
</feature>
<dbReference type="InterPro" id="IPR029150">
    <property type="entry name" value="dCache_3"/>
</dbReference>
<evidence type="ECO:0000313" key="11">
    <source>
        <dbReference type="Proteomes" id="UP000219439"/>
    </source>
</evidence>
<dbReference type="GO" id="GO:0007165">
    <property type="term" value="P:signal transduction"/>
    <property type="evidence" value="ECO:0007669"/>
    <property type="project" value="UniProtKB-KW"/>
</dbReference>
<keyword evidence="6" id="KW-0472">Membrane</keyword>
<dbReference type="Pfam" id="PF00015">
    <property type="entry name" value="MCPsignal"/>
    <property type="match status" value="1"/>
</dbReference>
<proteinExistence type="inferred from homology"/>
<dbReference type="Gene3D" id="6.10.340.10">
    <property type="match status" value="1"/>
</dbReference>
<evidence type="ECO:0000256" key="4">
    <source>
        <dbReference type="ARBA" id="ARBA00029447"/>
    </source>
</evidence>
<dbReference type="RefSeq" id="WP_097154928.1">
    <property type="nucleotide sequence ID" value="NZ_OBEL01000005.1"/>
</dbReference>
<dbReference type="Gene3D" id="1.10.287.950">
    <property type="entry name" value="Methyl-accepting chemotaxis protein"/>
    <property type="match status" value="1"/>
</dbReference>
<dbReference type="CDD" id="cd06225">
    <property type="entry name" value="HAMP"/>
    <property type="match status" value="1"/>
</dbReference>
<dbReference type="GO" id="GO:0004888">
    <property type="term" value="F:transmembrane signaling receptor activity"/>
    <property type="evidence" value="ECO:0007669"/>
    <property type="project" value="InterPro"/>
</dbReference>
<evidence type="ECO:0000259" key="7">
    <source>
        <dbReference type="PROSITE" id="PS50111"/>
    </source>
</evidence>
<evidence type="ECO:0000259" key="8">
    <source>
        <dbReference type="PROSITE" id="PS50192"/>
    </source>
</evidence>
<organism evidence="10 11">
    <name type="scientific">Cohaesibacter gelatinilyticus</name>
    <dbReference type="NCBI Taxonomy" id="372072"/>
    <lineage>
        <taxon>Bacteria</taxon>
        <taxon>Pseudomonadati</taxon>
        <taxon>Pseudomonadota</taxon>
        <taxon>Alphaproteobacteria</taxon>
        <taxon>Hyphomicrobiales</taxon>
        <taxon>Cohaesibacteraceae</taxon>
    </lineage>
</organism>
<dbReference type="InterPro" id="IPR004089">
    <property type="entry name" value="MCPsignal_dom"/>
</dbReference>
<dbReference type="InterPro" id="IPR029151">
    <property type="entry name" value="Sensor-like_sf"/>
</dbReference>
<comment type="subcellular location">
    <subcellularLocation>
        <location evidence="1">Cell inner membrane</location>
        <topology evidence="1">Multi-pass membrane protein</topology>
    </subcellularLocation>
</comment>
<comment type="similarity">
    <text evidence="4">Belongs to the methyl-accepting chemotaxis (MCP) protein family.</text>
</comment>
<dbReference type="InterPro" id="IPR004090">
    <property type="entry name" value="Chemotax_Me-accpt_rcpt"/>
</dbReference>
<evidence type="ECO:0000256" key="5">
    <source>
        <dbReference type="PROSITE-ProRule" id="PRU00284"/>
    </source>
</evidence>